<sequence length="230" mass="25800">MRSGMDDSNQPTTTTISTIAINAGKKATIVVALLKSVGYACLRIDEMQPRMLELGENVEETDALLATHEDLMHRLKIFISKEDQVEELLARADNLVIQQKEPDVHVYEAMAESLGTAWKELNRQLHMRGFLLTETKRFYELAQRHEEISSKVGNMLRITIQRPDINDLGNILLQIQQLIDELIDITASAVDSGADVITQIRVLGSMADNVENVQETAQACLLIEKTMLKV</sequence>
<proteinExistence type="predicted"/>
<name>J9ER24_WUCBA</name>
<dbReference type="Pfam" id="PF25075">
    <property type="entry name" value="DUF7799"/>
    <property type="match status" value="1"/>
</dbReference>
<evidence type="ECO:0000313" key="2">
    <source>
        <dbReference type="EMBL" id="EJW79517.1"/>
    </source>
</evidence>
<dbReference type="AlphaFoldDB" id="J9ER24"/>
<evidence type="ECO:0000313" key="3">
    <source>
        <dbReference type="Proteomes" id="UP000004810"/>
    </source>
</evidence>
<protein>
    <recommendedName>
        <fullName evidence="1">DUF7799 domain-containing protein</fullName>
    </recommendedName>
</protein>
<dbReference type="EMBL" id="ADBV01005389">
    <property type="protein sequence ID" value="EJW79517.1"/>
    <property type="molecule type" value="Genomic_DNA"/>
</dbReference>
<comment type="caution">
    <text evidence="2">The sequence shown here is derived from an EMBL/GenBank/DDBJ whole genome shotgun (WGS) entry which is preliminary data.</text>
</comment>
<gene>
    <name evidence="2" type="ORF">WUBG_09574</name>
</gene>
<evidence type="ECO:0000259" key="1">
    <source>
        <dbReference type="Pfam" id="PF25075"/>
    </source>
</evidence>
<reference evidence="3" key="1">
    <citation type="submission" date="2012-08" db="EMBL/GenBank/DDBJ databases">
        <title>The Genome Sequence of Wuchereria bancrofti.</title>
        <authorList>
            <person name="Nutman T.B."/>
            <person name="Fink D.L."/>
            <person name="Russ C."/>
            <person name="Young S."/>
            <person name="Zeng Q."/>
            <person name="Koehrsen M."/>
            <person name="Alvarado L."/>
            <person name="Berlin A."/>
            <person name="Chapman S.B."/>
            <person name="Chen Z."/>
            <person name="Freedman E."/>
            <person name="Gellesch M."/>
            <person name="Goldberg J."/>
            <person name="Griggs A."/>
            <person name="Gujja S."/>
            <person name="Heilman E.R."/>
            <person name="Heiman D."/>
            <person name="Hepburn T."/>
            <person name="Howarth C."/>
            <person name="Jen D."/>
            <person name="Larson L."/>
            <person name="Lewis B."/>
            <person name="Mehta T."/>
            <person name="Park D."/>
            <person name="Pearson M."/>
            <person name="Roberts A."/>
            <person name="Saif S."/>
            <person name="Shea T."/>
            <person name="Shenoy N."/>
            <person name="Sisk P."/>
            <person name="Stolte C."/>
            <person name="Sykes S."/>
            <person name="Walk T."/>
            <person name="White J."/>
            <person name="Yandava C."/>
            <person name="Haas B."/>
            <person name="Henn M.R."/>
            <person name="Nusbaum C."/>
            <person name="Birren B."/>
        </authorList>
    </citation>
    <scope>NUCLEOTIDE SEQUENCE [LARGE SCALE GENOMIC DNA]</scope>
    <source>
        <strain evidence="3">NA</strain>
    </source>
</reference>
<feature type="domain" description="DUF7799" evidence="1">
    <location>
        <begin position="138"/>
        <end position="230"/>
    </location>
</feature>
<organism evidence="2 3">
    <name type="scientific">Wuchereria bancrofti</name>
    <dbReference type="NCBI Taxonomy" id="6293"/>
    <lineage>
        <taxon>Eukaryota</taxon>
        <taxon>Metazoa</taxon>
        <taxon>Ecdysozoa</taxon>
        <taxon>Nematoda</taxon>
        <taxon>Chromadorea</taxon>
        <taxon>Rhabditida</taxon>
        <taxon>Spirurina</taxon>
        <taxon>Spiruromorpha</taxon>
        <taxon>Filarioidea</taxon>
        <taxon>Onchocercidae</taxon>
        <taxon>Wuchereria</taxon>
    </lineage>
</organism>
<dbReference type="InterPro" id="IPR056701">
    <property type="entry name" value="DUF7799"/>
</dbReference>
<dbReference type="Gene3D" id="1.20.58.60">
    <property type="match status" value="1"/>
</dbReference>
<accession>J9ER24</accession>
<dbReference type="Proteomes" id="UP000004810">
    <property type="component" value="Unassembled WGS sequence"/>
</dbReference>
<dbReference type="SUPFAM" id="SSF46966">
    <property type="entry name" value="Spectrin repeat"/>
    <property type="match status" value="1"/>
</dbReference>